<evidence type="ECO:0000256" key="1">
    <source>
        <dbReference type="SAM" id="SignalP"/>
    </source>
</evidence>
<evidence type="ECO:0000313" key="3">
    <source>
        <dbReference type="EMBL" id="KAJ7617728.1"/>
    </source>
</evidence>
<dbReference type="Pfam" id="PF08881">
    <property type="entry name" value="CVNH"/>
    <property type="match status" value="1"/>
</dbReference>
<organism evidence="3 4">
    <name type="scientific">Roridomyces roridus</name>
    <dbReference type="NCBI Taxonomy" id="1738132"/>
    <lineage>
        <taxon>Eukaryota</taxon>
        <taxon>Fungi</taxon>
        <taxon>Dikarya</taxon>
        <taxon>Basidiomycota</taxon>
        <taxon>Agaricomycotina</taxon>
        <taxon>Agaricomycetes</taxon>
        <taxon>Agaricomycetidae</taxon>
        <taxon>Agaricales</taxon>
        <taxon>Marasmiineae</taxon>
        <taxon>Mycenaceae</taxon>
        <taxon>Roridomyces</taxon>
    </lineage>
</organism>
<name>A0AAD7BDC9_9AGAR</name>
<dbReference type="AlphaFoldDB" id="A0AAD7BDC9"/>
<dbReference type="EMBL" id="JARKIF010000020">
    <property type="protein sequence ID" value="KAJ7617728.1"/>
    <property type="molecule type" value="Genomic_DNA"/>
</dbReference>
<gene>
    <name evidence="3" type="ORF">FB45DRAFT_1033976</name>
</gene>
<feature type="domain" description="Cyanovirin-N" evidence="2">
    <location>
        <begin position="37"/>
        <end position="136"/>
    </location>
</feature>
<keyword evidence="4" id="KW-1185">Reference proteome</keyword>
<keyword evidence="1" id="KW-0732">Signal</keyword>
<feature type="signal peptide" evidence="1">
    <location>
        <begin position="1"/>
        <end position="22"/>
    </location>
</feature>
<sequence>MFARLTSVLMPLALLASMTANATPVELQRRNDSITSVCTQIVLIGGSTLQGTCRPAPGQGEAISTINLNLCVGERNGDLVAGGGGFVSPGNCDVSGLFLGPIDQFILNANCTSVSGFKIGSQLHLDQAIVSNGGSLACA</sequence>
<accession>A0AAD7BDC9</accession>
<evidence type="ECO:0000259" key="2">
    <source>
        <dbReference type="Pfam" id="PF08881"/>
    </source>
</evidence>
<reference evidence="3" key="1">
    <citation type="submission" date="2023-03" db="EMBL/GenBank/DDBJ databases">
        <title>Massive genome expansion in bonnet fungi (Mycena s.s.) driven by repeated elements and novel gene families across ecological guilds.</title>
        <authorList>
            <consortium name="Lawrence Berkeley National Laboratory"/>
            <person name="Harder C.B."/>
            <person name="Miyauchi S."/>
            <person name="Viragh M."/>
            <person name="Kuo A."/>
            <person name="Thoen E."/>
            <person name="Andreopoulos B."/>
            <person name="Lu D."/>
            <person name="Skrede I."/>
            <person name="Drula E."/>
            <person name="Henrissat B."/>
            <person name="Morin E."/>
            <person name="Kohler A."/>
            <person name="Barry K."/>
            <person name="LaButti K."/>
            <person name="Morin E."/>
            <person name="Salamov A."/>
            <person name="Lipzen A."/>
            <person name="Mereny Z."/>
            <person name="Hegedus B."/>
            <person name="Baldrian P."/>
            <person name="Stursova M."/>
            <person name="Weitz H."/>
            <person name="Taylor A."/>
            <person name="Grigoriev I.V."/>
            <person name="Nagy L.G."/>
            <person name="Martin F."/>
            <person name="Kauserud H."/>
        </authorList>
    </citation>
    <scope>NUCLEOTIDE SEQUENCE</scope>
    <source>
        <strain evidence="3">9284</strain>
    </source>
</reference>
<dbReference type="SUPFAM" id="SSF51322">
    <property type="entry name" value="Cyanovirin-N"/>
    <property type="match status" value="1"/>
</dbReference>
<protein>
    <recommendedName>
        <fullName evidence="2">Cyanovirin-N domain-containing protein</fullName>
    </recommendedName>
</protein>
<dbReference type="Gene3D" id="2.30.60.10">
    <property type="entry name" value="Cyanovirin-N"/>
    <property type="match status" value="1"/>
</dbReference>
<comment type="caution">
    <text evidence="3">The sequence shown here is derived from an EMBL/GenBank/DDBJ whole genome shotgun (WGS) entry which is preliminary data.</text>
</comment>
<evidence type="ECO:0000313" key="4">
    <source>
        <dbReference type="Proteomes" id="UP001221142"/>
    </source>
</evidence>
<feature type="chain" id="PRO_5042236050" description="Cyanovirin-N domain-containing protein" evidence="1">
    <location>
        <begin position="23"/>
        <end position="139"/>
    </location>
</feature>
<dbReference type="InterPro" id="IPR011058">
    <property type="entry name" value="Cyanovirin-N"/>
</dbReference>
<dbReference type="Proteomes" id="UP001221142">
    <property type="component" value="Unassembled WGS sequence"/>
</dbReference>
<dbReference type="InterPro" id="IPR036673">
    <property type="entry name" value="Cyanovirin-N_sf"/>
</dbReference>
<proteinExistence type="predicted"/>